<reference evidence="2" key="2">
    <citation type="submission" date="2020-11" db="EMBL/GenBank/DDBJ databases">
        <authorList>
            <person name="McCartney M.A."/>
            <person name="Auch B."/>
            <person name="Kono T."/>
            <person name="Mallez S."/>
            <person name="Becker A."/>
            <person name="Gohl D.M."/>
            <person name="Silverstein K.A.T."/>
            <person name="Koren S."/>
            <person name="Bechman K.B."/>
            <person name="Herman A."/>
            <person name="Abrahante J.E."/>
            <person name="Garbe J."/>
        </authorList>
    </citation>
    <scope>NUCLEOTIDE SEQUENCE</scope>
    <source>
        <strain evidence="2">Duluth1</strain>
        <tissue evidence="2">Whole animal</tissue>
    </source>
</reference>
<gene>
    <name evidence="2" type="ORF">DPMN_010923</name>
</gene>
<evidence type="ECO:0000313" key="2">
    <source>
        <dbReference type="EMBL" id="KAH3886910.1"/>
    </source>
</evidence>
<feature type="compositionally biased region" description="Polar residues" evidence="1">
    <location>
        <begin position="7"/>
        <end position="22"/>
    </location>
</feature>
<sequence length="107" mass="12231">MLKLAQTDRQTNRPTDQQTGQKQYVPPYYSGGHKNAPPTGAMFFHRSYMKIGHEIFELDPDFIGTKLLTKFHEDRGINVASIECLRTNVNGQTDGWTTDKDRSQKLT</sequence>
<name>A0A9D4N0S6_DREPO</name>
<feature type="region of interest" description="Disordered" evidence="1">
    <location>
        <begin position="1"/>
        <end position="32"/>
    </location>
</feature>
<comment type="caution">
    <text evidence="2">The sequence shown here is derived from an EMBL/GenBank/DDBJ whole genome shotgun (WGS) entry which is preliminary data.</text>
</comment>
<dbReference type="EMBL" id="JAIWYP010000001">
    <property type="protein sequence ID" value="KAH3886910.1"/>
    <property type="molecule type" value="Genomic_DNA"/>
</dbReference>
<evidence type="ECO:0000256" key="1">
    <source>
        <dbReference type="SAM" id="MobiDB-lite"/>
    </source>
</evidence>
<organism evidence="2 3">
    <name type="scientific">Dreissena polymorpha</name>
    <name type="common">Zebra mussel</name>
    <name type="synonym">Mytilus polymorpha</name>
    <dbReference type="NCBI Taxonomy" id="45954"/>
    <lineage>
        <taxon>Eukaryota</taxon>
        <taxon>Metazoa</taxon>
        <taxon>Spiralia</taxon>
        <taxon>Lophotrochozoa</taxon>
        <taxon>Mollusca</taxon>
        <taxon>Bivalvia</taxon>
        <taxon>Autobranchia</taxon>
        <taxon>Heteroconchia</taxon>
        <taxon>Euheterodonta</taxon>
        <taxon>Imparidentia</taxon>
        <taxon>Neoheterodontei</taxon>
        <taxon>Myida</taxon>
        <taxon>Dreissenoidea</taxon>
        <taxon>Dreissenidae</taxon>
        <taxon>Dreissena</taxon>
    </lineage>
</organism>
<dbReference type="Proteomes" id="UP000828390">
    <property type="component" value="Unassembled WGS sequence"/>
</dbReference>
<keyword evidence="3" id="KW-1185">Reference proteome</keyword>
<accession>A0A9D4N0S6</accession>
<protein>
    <submittedName>
        <fullName evidence="2">Uncharacterized protein</fullName>
    </submittedName>
</protein>
<dbReference type="AlphaFoldDB" id="A0A9D4N0S6"/>
<proteinExistence type="predicted"/>
<evidence type="ECO:0000313" key="3">
    <source>
        <dbReference type="Proteomes" id="UP000828390"/>
    </source>
</evidence>
<reference evidence="2" key="1">
    <citation type="journal article" date="2019" name="bioRxiv">
        <title>The Genome of the Zebra Mussel, Dreissena polymorpha: A Resource for Invasive Species Research.</title>
        <authorList>
            <person name="McCartney M.A."/>
            <person name="Auch B."/>
            <person name="Kono T."/>
            <person name="Mallez S."/>
            <person name="Zhang Y."/>
            <person name="Obille A."/>
            <person name="Becker A."/>
            <person name="Abrahante J.E."/>
            <person name="Garbe J."/>
            <person name="Badalamenti J.P."/>
            <person name="Herman A."/>
            <person name="Mangelson H."/>
            <person name="Liachko I."/>
            <person name="Sullivan S."/>
            <person name="Sone E.D."/>
            <person name="Koren S."/>
            <person name="Silverstein K.A.T."/>
            <person name="Beckman K.B."/>
            <person name="Gohl D.M."/>
        </authorList>
    </citation>
    <scope>NUCLEOTIDE SEQUENCE</scope>
    <source>
        <strain evidence="2">Duluth1</strain>
        <tissue evidence="2">Whole animal</tissue>
    </source>
</reference>